<gene>
    <name evidence="2" type="ORF">F6X38_11660</name>
</gene>
<dbReference type="EMBL" id="VZDO01000008">
    <property type="protein sequence ID" value="KAB0679873.1"/>
    <property type="molecule type" value="Genomic_DNA"/>
</dbReference>
<keyword evidence="3" id="KW-1185">Reference proteome</keyword>
<reference evidence="2 3" key="1">
    <citation type="submission" date="2019-09" db="EMBL/GenBank/DDBJ databases">
        <title>YIM 132180 draft genome.</title>
        <authorList>
            <person name="Zhang K."/>
        </authorList>
    </citation>
    <scope>NUCLEOTIDE SEQUENCE [LARGE SCALE GENOMIC DNA]</scope>
    <source>
        <strain evidence="2 3">YIM 132180</strain>
    </source>
</reference>
<protein>
    <submittedName>
        <fullName evidence="2">Uncharacterized protein</fullName>
    </submittedName>
</protein>
<sequence length="85" mass="9355">MNDPRLSPAEQQARLGDLRQRILDSRYADGDEEYEPLGARIADALSMLAEGGHDYDGSLRVEGDGAGGRGDPIDEEPANEERRDR</sequence>
<dbReference type="Proteomes" id="UP000432089">
    <property type="component" value="Unassembled WGS sequence"/>
</dbReference>
<evidence type="ECO:0000313" key="3">
    <source>
        <dbReference type="Proteomes" id="UP000432089"/>
    </source>
</evidence>
<accession>A0A7V7TWE0</accession>
<dbReference type="RefSeq" id="WP_150969992.1">
    <property type="nucleotide sequence ID" value="NZ_VZDO01000008.1"/>
</dbReference>
<feature type="region of interest" description="Disordered" evidence="1">
    <location>
        <begin position="51"/>
        <end position="85"/>
    </location>
</feature>
<evidence type="ECO:0000256" key="1">
    <source>
        <dbReference type="SAM" id="MobiDB-lite"/>
    </source>
</evidence>
<evidence type="ECO:0000313" key="2">
    <source>
        <dbReference type="EMBL" id="KAB0679873.1"/>
    </source>
</evidence>
<feature type="compositionally biased region" description="Basic and acidic residues" evidence="1">
    <location>
        <begin position="51"/>
        <end position="63"/>
    </location>
</feature>
<proteinExistence type="predicted"/>
<organism evidence="2 3">
    <name type="scientific">Plantimonas leprariae</name>
    <dbReference type="NCBI Taxonomy" id="2615207"/>
    <lineage>
        <taxon>Bacteria</taxon>
        <taxon>Pseudomonadati</taxon>
        <taxon>Pseudomonadota</taxon>
        <taxon>Alphaproteobacteria</taxon>
        <taxon>Hyphomicrobiales</taxon>
        <taxon>Aurantimonadaceae</taxon>
        <taxon>Plantimonas</taxon>
    </lineage>
</organism>
<name>A0A7V7TWE0_9HYPH</name>
<comment type="caution">
    <text evidence="2">The sequence shown here is derived from an EMBL/GenBank/DDBJ whole genome shotgun (WGS) entry which is preliminary data.</text>
</comment>
<dbReference type="AlphaFoldDB" id="A0A7V7TWE0"/>